<feature type="domain" description="ABC transmembrane type-2" evidence="6">
    <location>
        <begin position="41"/>
        <end position="271"/>
    </location>
</feature>
<dbReference type="PIRSF" id="PIRSF006648">
    <property type="entry name" value="DrrB"/>
    <property type="match status" value="1"/>
</dbReference>
<feature type="transmembrane region" description="Helical" evidence="5">
    <location>
        <begin position="75"/>
        <end position="97"/>
    </location>
</feature>
<name>A0A6J6FPI0_9ZZZZ</name>
<dbReference type="InterPro" id="IPR000412">
    <property type="entry name" value="ABC_2_transport"/>
</dbReference>
<dbReference type="GO" id="GO:0140359">
    <property type="term" value="F:ABC-type transporter activity"/>
    <property type="evidence" value="ECO:0007669"/>
    <property type="project" value="InterPro"/>
</dbReference>
<feature type="transmembrane region" description="Helical" evidence="5">
    <location>
        <begin position="51"/>
        <end position="69"/>
    </location>
</feature>
<evidence type="ECO:0000256" key="2">
    <source>
        <dbReference type="ARBA" id="ARBA00022692"/>
    </source>
</evidence>
<evidence type="ECO:0000256" key="1">
    <source>
        <dbReference type="ARBA" id="ARBA00004141"/>
    </source>
</evidence>
<evidence type="ECO:0000256" key="5">
    <source>
        <dbReference type="SAM" id="Phobius"/>
    </source>
</evidence>
<evidence type="ECO:0000256" key="3">
    <source>
        <dbReference type="ARBA" id="ARBA00022989"/>
    </source>
</evidence>
<reference evidence="7" key="1">
    <citation type="submission" date="2020-05" db="EMBL/GenBank/DDBJ databases">
        <authorList>
            <person name="Chiriac C."/>
            <person name="Salcher M."/>
            <person name="Ghai R."/>
            <person name="Kavagutti S V."/>
        </authorList>
    </citation>
    <scope>NUCLEOTIDE SEQUENCE</scope>
</reference>
<proteinExistence type="predicted"/>
<evidence type="ECO:0000256" key="4">
    <source>
        <dbReference type="ARBA" id="ARBA00023136"/>
    </source>
</evidence>
<gene>
    <name evidence="7" type="ORF">UFOPK1711_01549</name>
</gene>
<accession>A0A6J6FPI0</accession>
<protein>
    <submittedName>
        <fullName evidence="7">Unannotated protein</fullName>
    </submittedName>
</protein>
<keyword evidence="4 5" id="KW-0472">Membrane</keyword>
<dbReference type="PANTHER" id="PTHR43229:SF2">
    <property type="entry name" value="NODULATION PROTEIN J"/>
    <property type="match status" value="1"/>
</dbReference>
<evidence type="ECO:0000259" key="6">
    <source>
        <dbReference type="PROSITE" id="PS51012"/>
    </source>
</evidence>
<dbReference type="Pfam" id="PF01061">
    <property type="entry name" value="ABC2_membrane"/>
    <property type="match status" value="1"/>
</dbReference>
<dbReference type="InterPro" id="IPR047817">
    <property type="entry name" value="ABC2_TM_bact-type"/>
</dbReference>
<feature type="transmembrane region" description="Helical" evidence="5">
    <location>
        <begin position="154"/>
        <end position="176"/>
    </location>
</feature>
<feature type="transmembrane region" description="Helical" evidence="5">
    <location>
        <begin position="188"/>
        <end position="207"/>
    </location>
</feature>
<sequence>MTSTVLPQAATPVKRSKLRRSINDCIVVTERNLVSYVRIPDQLFFSSVQPIMFVLLFRYVFGGAIATPGMSYVDYLMPGIFVQSLLFGCVSTSVGLAEDLQKGLIERFRSLPMARSAVLFGRTISDAVRNVFVMILITLVGFAVGFRIGTSFGLYLVAFALLILFAFCFSWVFAFIGLSASNSETAGLMAFPILFPLTFASTAFVPAESMPTWLRWFAEHQPVSIAVNATRGLMQGGPGADTTHWVVLTLIWSAIFLAIFVPLAVWRYRRVG</sequence>
<dbReference type="InterPro" id="IPR051784">
    <property type="entry name" value="Nod_factor_ABC_transporter"/>
</dbReference>
<dbReference type="AlphaFoldDB" id="A0A6J6FPI0"/>
<comment type="subcellular location">
    <subcellularLocation>
        <location evidence="1">Membrane</location>
        <topology evidence="1">Multi-pass membrane protein</topology>
    </subcellularLocation>
</comment>
<feature type="transmembrane region" description="Helical" evidence="5">
    <location>
        <begin position="131"/>
        <end position="148"/>
    </location>
</feature>
<dbReference type="PROSITE" id="PS51012">
    <property type="entry name" value="ABC_TM2"/>
    <property type="match status" value="1"/>
</dbReference>
<feature type="transmembrane region" description="Helical" evidence="5">
    <location>
        <begin position="245"/>
        <end position="266"/>
    </location>
</feature>
<dbReference type="EMBL" id="CAEZTR010000120">
    <property type="protein sequence ID" value="CAB4586428.1"/>
    <property type="molecule type" value="Genomic_DNA"/>
</dbReference>
<keyword evidence="3 5" id="KW-1133">Transmembrane helix</keyword>
<organism evidence="7">
    <name type="scientific">freshwater metagenome</name>
    <dbReference type="NCBI Taxonomy" id="449393"/>
    <lineage>
        <taxon>unclassified sequences</taxon>
        <taxon>metagenomes</taxon>
        <taxon>ecological metagenomes</taxon>
    </lineage>
</organism>
<dbReference type="PANTHER" id="PTHR43229">
    <property type="entry name" value="NODULATION PROTEIN J"/>
    <property type="match status" value="1"/>
</dbReference>
<keyword evidence="2 5" id="KW-0812">Transmembrane</keyword>
<dbReference type="GO" id="GO:0043190">
    <property type="term" value="C:ATP-binding cassette (ABC) transporter complex"/>
    <property type="evidence" value="ECO:0007669"/>
    <property type="project" value="InterPro"/>
</dbReference>
<evidence type="ECO:0000313" key="7">
    <source>
        <dbReference type="EMBL" id="CAB4586428.1"/>
    </source>
</evidence>
<dbReference type="InterPro" id="IPR013525">
    <property type="entry name" value="ABC2_TM"/>
</dbReference>